<feature type="compositionally biased region" description="Polar residues" evidence="1">
    <location>
        <begin position="755"/>
        <end position="769"/>
    </location>
</feature>
<dbReference type="SUPFAM" id="SSF117289">
    <property type="entry name" value="Nucleoporin domain"/>
    <property type="match status" value="1"/>
</dbReference>
<keyword evidence="3" id="KW-1185">Reference proteome</keyword>
<evidence type="ECO:0000313" key="3">
    <source>
        <dbReference type="Proteomes" id="UP001061958"/>
    </source>
</evidence>
<feature type="compositionally biased region" description="Polar residues" evidence="1">
    <location>
        <begin position="785"/>
        <end position="807"/>
    </location>
</feature>
<feature type="compositionally biased region" description="Polar residues" evidence="1">
    <location>
        <begin position="819"/>
        <end position="836"/>
    </location>
</feature>
<organism evidence="2 3">
    <name type="scientific">Galdieria partita</name>
    <dbReference type="NCBI Taxonomy" id="83374"/>
    <lineage>
        <taxon>Eukaryota</taxon>
        <taxon>Rhodophyta</taxon>
        <taxon>Bangiophyceae</taxon>
        <taxon>Galdieriales</taxon>
        <taxon>Galdieriaceae</taxon>
        <taxon>Galdieria</taxon>
    </lineage>
</organism>
<evidence type="ECO:0000313" key="2">
    <source>
        <dbReference type="EMBL" id="GJQ14640.1"/>
    </source>
</evidence>
<evidence type="ECO:0000256" key="1">
    <source>
        <dbReference type="SAM" id="MobiDB-lite"/>
    </source>
</evidence>
<name>A0A9C7Q2E6_9RHOD</name>
<protein>
    <submittedName>
        <fullName evidence="2">Uncharacterized protein</fullName>
    </submittedName>
</protein>
<gene>
    <name evidence="2" type="ORF">GpartN1_g6431.t1</name>
</gene>
<feature type="region of interest" description="Disordered" evidence="1">
    <location>
        <begin position="1085"/>
        <end position="1111"/>
    </location>
</feature>
<feature type="compositionally biased region" description="Basic and acidic residues" evidence="1">
    <location>
        <begin position="770"/>
        <end position="783"/>
    </location>
</feature>
<comment type="caution">
    <text evidence="2">The sequence shown here is derived from an EMBL/GenBank/DDBJ whole genome shotgun (WGS) entry which is preliminary data.</text>
</comment>
<dbReference type="EMBL" id="BQMJ01000058">
    <property type="protein sequence ID" value="GJQ14640.1"/>
    <property type="molecule type" value="Genomic_DNA"/>
</dbReference>
<proteinExistence type="predicted"/>
<feature type="compositionally biased region" description="Basic and acidic residues" evidence="1">
    <location>
        <begin position="837"/>
        <end position="851"/>
    </location>
</feature>
<dbReference type="InterPro" id="IPR015943">
    <property type="entry name" value="WD40/YVTN_repeat-like_dom_sf"/>
</dbReference>
<accession>A0A9C7Q2E6</accession>
<dbReference type="OrthoDB" id="248320at2759"/>
<dbReference type="Gene3D" id="2.130.10.10">
    <property type="entry name" value="YVTN repeat-like/Quinoprotein amine dehydrogenase"/>
    <property type="match status" value="1"/>
</dbReference>
<dbReference type="Proteomes" id="UP001061958">
    <property type="component" value="Unassembled WGS sequence"/>
</dbReference>
<feature type="compositionally biased region" description="Basic and acidic residues" evidence="1">
    <location>
        <begin position="808"/>
        <end position="818"/>
    </location>
</feature>
<sequence>MSHPIPDKSQSRFRFKEETSLYIDKLFENIENDSVGCLSVCNETGVLAIVKGVQIVVTWLKSIHLTTDKLREYKRLIFSKSVKNFGFAKKGNILFVQLQQEAKLSLYSVAALFQNKTTPIQVISLSSSPCKIWTIEEEEEDHLYFSDYCQIERVHWSSLKHQVLFRLPEQVQELIFSPDGRKVATVTKEAKLQLWDENGKEIDHRILSLELPLLTFELFWNHTTTLFVMVHRTDGMLLVCCSLDTKAHIQQVNIYSSPFIETPCSVGNGISPFGMIQVVEEWQLFILGVSYSTDIQIIYKDKEQIYLLSLEEGEEISCPVDEQGRDTYPLSLALDWTNDMPVYSKGSSEKKLFAMPRLVLLLNNDMLKYYSVIDDHCTQPCTQIRKSVAPAVVNNCAIASESSFSSNLSSQKQKYLSENSLKSHLSSHQSDPSTRLDINSVFDHLTNKMQQLFHGITEKQDSLDASLRQEILDSRMLRIEAIYQDCKVQCRKLLQQCDLFHKEWVEQVIENLEGCEKMRLEEERILNNAEKHSEIFLQDWIHPQWKEIEQQIQEKKTEIQQSIDYIQEFLEKVYRDRKAAHYGHETSVITQRKKIFQALYIQRKRFETLLKRFQELESSHLDKIQISNTNVLSSDYLKDQNYLESTNGKDAGTLMDSESLRKCCQLIYEMAMNNGRNEIRPQQQPLHFPQVKQISETDKKEKAMVLNQDQDWTTSSSLLSCSSSKEQLNSLFAADSLSLNLSSKTPVKEQKDKIPSSSITFNNTPCQTSLDEHQQPETTKIDIHANTSKDIIESKSSPLQYENSQLYQERKDQQEHSSLDSSLADNHLPKSSTNIDQRPEATLDEKSKDRKNEVLFTTSAVNPFSDKQHEKTIESEAKTVEFTEANNSNFATADQSVTRDLEAMDFSSDEQLESNTNTGSSRDSFQMKTAPFGGFLPATTAASIGSWNGFGSLSSTVSSFSSHNELTTTLDSSSQQNFVSNSGFSPGFGSSISHHPMSSPFVTNVSTSSSEYQFGSPSPFLPPFAGALNVSNVTPPTNRTAFGFGTSSSVGSNPFASLAQQATTSPLLASSNSFGSAPTSFTNPAASTSFTFNQPTNAAPSLPSSFSQMRK</sequence>
<feature type="region of interest" description="Disordered" evidence="1">
    <location>
        <begin position="745"/>
        <end position="851"/>
    </location>
</feature>
<reference evidence="2" key="2">
    <citation type="submission" date="2022-01" db="EMBL/GenBank/DDBJ databases">
        <authorList>
            <person name="Hirooka S."/>
            <person name="Miyagishima S.Y."/>
        </authorList>
    </citation>
    <scope>NUCLEOTIDE SEQUENCE</scope>
    <source>
        <strain evidence="2">NBRC 102759</strain>
    </source>
</reference>
<dbReference type="AlphaFoldDB" id="A0A9C7Q2E6"/>
<reference evidence="2" key="1">
    <citation type="journal article" date="2022" name="Proc. Natl. Acad. Sci. U.S.A.">
        <title>Life cycle and functional genomics of the unicellular red alga Galdieria for elucidating algal and plant evolution and industrial use.</title>
        <authorList>
            <person name="Hirooka S."/>
            <person name="Itabashi T."/>
            <person name="Ichinose T.M."/>
            <person name="Onuma R."/>
            <person name="Fujiwara T."/>
            <person name="Yamashita S."/>
            <person name="Jong L.W."/>
            <person name="Tomita R."/>
            <person name="Iwane A.H."/>
            <person name="Miyagishima S.Y."/>
        </authorList>
    </citation>
    <scope>NUCLEOTIDE SEQUENCE</scope>
    <source>
        <strain evidence="2">NBRC 102759</strain>
    </source>
</reference>